<reference evidence="1" key="1">
    <citation type="submission" date="2024-06" db="EMBL/GenBank/DDBJ databases">
        <title>Complete Genome Sequence of mouse commensal type strain Neisseria musculi.</title>
        <authorList>
            <person name="Thapa E."/>
            <person name="Aluvathingal J."/>
            <person name="Nadendla S."/>
            <person name="Mehta A."/>
            <person name="Tettelin H."/>
            <person name="Weyand N.J."/>
        </authorList>
    </citation>
    <scope>NUCLEOTIDE SEQUENCE</scope>
    <source>
        <strain evidence="1">NW831</strain>
    </source>
</reference>
<sequence length="66" mass="7226">MPVKRRAETAPAPRCCGFSKPVPLSGLPAQCRRFGTGIFQIWIQMAKKGEKGRLKNLSDGLLPTTI</sequence>
<organism evidence="1 2">
    <name type="scientific">Neisseria musculi</name>
    <dbReference type="NCBI Taxonomy" id="1815583"/>
    <lineage>
        <taxon>Bacteria</taxon>
        <taxon>Pseudomonadati</taxon>
        <taxon>Pseudomonadota</taxon>
        <taxon>Betaproteobacteria</taxon>
        <taxon>Neisseriales</taxon>
        <taxon>Neisseriaceae</taxon>
        <taxon>Neisseria</taxon>
    </lineage>
</organism>
<protein>
    <submittedName>
        <fullName evidence="1">Uncharacterized protein</fullName>
    </submittedName>
</protein>
<dbReference type="KEGG" id="nmus:H7A79_2037"/>
<name>A0A7H1MEG8_9NEIS</name>
<dbReference type="RefSeq" id="WP_187000269.1">
    <property type="nucleotide sequence ID" value="NZ_CP060414.2"/>
</dbReference>
<gene>
    <name evidence="1" type="ORF">H7A79_2037</name>
</gene>
<dbReference type="EMBL" id="CP060414">
    <property type="protein sequence ID" value="QNT60033.1"/>
    <property type="molecule type" value="Genomic_DNA"/>
</dbReference>
<evidence type="ECO:0000313" key="1">
    <source>
        <dbReference type="EMBL" id="QNT60033.1"/>
    </source>
</evidence>
<proteinExistence type="predicted"/>
<evidence type="ECO:0000313" key="2">
    <source>
        <dbReference type="Proteomes" id="UP000516412"/>
    </source>
</evidence>
<keyword evidence="2" id="KW-1185">Reference proteome</keyword>
<dbReference type="Proteomes" id="UP000516412">
    <property type="component" value="Chromosome"/>
</dbReference>
<accession>A0A7H1MEG8</accession>
<dbReference type="AlphaFoldDB" id="A0A7H1MEG8"/>